<proteinExistence type="predicted"/>
<evidence type="ECO:0000313" key="6">
    <source>
        <dbReference type="Proteomes" id="UP001297581"/>
    </source>
</evidence>
<organism evidence="5 6">
    <name type="scientific">Shewanella zhuhaiensis</name>
    <dbReference type="NCBI Taxonomy" id="2919576"/>
    <lineage>
        <taxon>Bacteria</taxon>
        <taxon>Pseudomonadati</taxon>
        <taxon>Pseudomonadota</taxon>
        <taxon>Gammaproteobacteria</taxon>
        <taxon>Alteromonadales</taxon>
        <taxon>Shewanellaceae</taxon>
        <taxon>Shewanella</taxon>
    </lineage>
</organism>
<dbReference type="GO" id="GO:0006107">
    <property type="term" value="P:oxaloacetate metabolic process"/>
    <property type="evidence" value="ECO:0007669"/>
    <property type="project" value="TreeGrafter"/>
</dbReference>
<protein>
    <submittedName>
        <fullName evidence="5">Aldolase/citrate lyase family protein</fullName>
    </submittedName>
</protein>
<dbReference type="GO" id="GO:0000287">
    <property type="term" value="F:magnesium ion binding"/>
    <property type="evidence" value="ECO:0007669"/>
    <property type="project" value="TreeGrafter"/>
</dbReference>
<dbReference type="PANTHER" id="PTHR32308:SF10">
    <property type="entry name" value="CITRATE LYASE SUBUNIT BETA"/>
    <property type="match status" value="1"/>
</dbReference>
<comment type="cofactor">
    <cofactor evidence="1">
        <name>Mg(2+)</name>
        <dbReference type="ChEBI" id="CHEBI:18420"/>
    </cofactor>
</comment>
<dbReference type="RefSeq" id="WP_240590353.1">
    <property type="nucleotide sequence ID" value="NZ_JAKUDL010000002.1"/>
</dbReference>
<accession>A0AAJ1BFL4</accession>
<keyword evidence="2" id="KW-0479">Metal-binding</keyword>
<dbReference type="Gene3D" id="3.20.20.60">
    <property type="entry name" value="Phosphoenolpyruvate-binding domains"/>
    <property type="match status" value="2"/>
</dbReference>
<keyword evidence="5" id="KW-0456">Lyase</keyword>
<reference evidence="5 6" key="1">
    <citation type="submission" date="2022-02" db="EMBL/GenBank/DDBJ databases">
        <title>The genome sequence of Shewanella sp. 3B26.</title>
        <authorList>
            <person name="Du J."/>
        </authorList>
    </citation>
    <scope>NUCLEOTIDE SEQUENCE [LARGE SCALE GENOMIC DNA]</scope>
    <source>
        <strain evidence="5 6">3B26</strain>
    </source>
</reference>
<keyword evidence="6" id="KW-1185">Reference proteome</keyword>
<gene>
    <name evidence="5" type="ORF">MJ923_06175</name>
</gene>
<dbReference type="InterPro" id="IPR005000">
    <property type="entry name" value="Aldolase/citrate-lyase_domain"/>
</dbReference>
<dbReference type="Pfam" id="PF03328">
    <property type="entry name" value="HpcH_HpaI"/>
    <property type="match status" value="1"/>
</dbReference>
<evidence type="ECO:0000259" key="4">
    <source>
        <dbReference type="Pfam" id="PF03328"/>
    </source>
</evidence>
<dbReference type="InterPro" id="IPR015813">
    <property type="entry name" value="Pyrv/PenolPyrv_kinase-like_dom"/>
</dbReference>
<evidence type="ECO:0000313" key="5">
    <source>
        <dbReference type="EMBL" id="MCH4293890.1"/>
    </source>
</evidence>
<evidence type="ECO:0000256" key="1">
    <source>
        <dbReference type="ARBA" id="ARBA00001946"/>
    </source>
</evidence>
<dbReference type="PROSITE" id="PS51257">
    <property type="entry name" value="PROKAR_LIPOPROTEIN"/>
    <property type="match status" value="1"/>
</dbReference>
<evidence type="ECO:0000256" key="3">
    <source>
        <dbReference type="ARBA" id="ARBA00022842"/>
    </source>
</evidence>
<dbReference type="GO" id="GO:0016829">
    <property type="term" value="F:lyase activity"/>
    <property type="evidence" value="ECO:0007669"/>
    <property type="project" value="UniProtKB-KW"/>
</dbReference>
<name>A0AAJ1BFL4_9GAMM</name>
<evidence type="ECO:0000256" key="2">
    <source>
        <dbReference type="ARBA" id="ARBA00022723"/>
    </source>
</evidence>
<dbReference type="PANTHER" id="PTHR32308">
    <property type="entry name" value="LYASE BETA SUBUNIT, PUTATIVE (AFU_ORTHOLOGUE AFUA_4G13030)-RELATED"/>
    <property type="match status" value="1"/>
</dbReference>
<sequence length="274" mass="30727">MKLMLITNSPQVAQFAQSCGVDRIFLDLEKIGKYERQGHLDTVISDHSLEDVSRLRTVLSKSELLVRINPIHENTEYEIECVLSSGADIIMLPMFTSVSEVKFVSELIDNRCQFIPLVETAKSSNCILEIANVKGVTEVYIGLNDLHRDLGMSFMFEPLATGLLSELVEKVKQSGKPFGFGGIACIGQGELPAELVLSEHIRLNSSSVILARAFHKRAKNIEELRDANFEYNLSRLRAEEQKLRGESPSVIDFYNDQLISTINRIVGKNLEKNI</sequence>
<comment type="caution">
    <text evidence="5">The sequence shown here is derived from an EMBL/GenBank/DDBJ whole genome shotgun (WGS) entry which is preliminary data.</text>
</comment>
<dbReference type="AlphaFoldDB" id="A0AAJ1BFL4"/>
<dbReference type="Proteomes" id="UP001297581">
    <property type="component" value="Unassembled WGS sequence"/>
</dbReference>
<dbReference type="EMBL" id="JAKUDL010000002">
    <property type="protein sequence ID" value="MCH4293890.1"/>
    <property type="molecule type" value="Genomic_DNA"/>
</dbReference>
<dbReference type="SUPFAM" id="SSF51621">
    <property type="entry name" value="Phosphoenolpyruvate/pyruvate domain"/>
    <property type="match status" value="1"/>
</dbReference>
<keyword evidence="3" id="KW-0460">Magnesium</keyword>
<feature type="domain" description="HpcH/HpaI aldolase/citrate lyase" evidence="4">
    <location>
        <begin position="7"/>
        <end position="153"/>
    </location>
</feature>
<dbReference type="InterPro" id="IPR040442">
    <property type="entry name" value="Pyrv_kinase-like_dom_sf"/>
</dbReference>